<dbReference type="InterPro" id="IPR000719">
    <property type="entry name" value="Prot_kinase_dom"/>
</dbReference>
<dbReference type="Proteomes" id="UP000266673">
    <property type="component" value="Unassembled WGS sequence"/>
</dbReference>
<dbReference type="PROSITE" id="PS50011">
    <property type="entry name" value="PROTEIN_KINASE_DOM"/>
    <property type="match status" value="1"/>
</dbReference>
<reference evidence="2 3" key="1">
    <citation type="submission" date="2018-06" db="EMBL/GenBank/DDBJ databases">
        <title>Comparative genomics reveals the genomic features of Rhizophagus irregularis, R. cerebriforme, R. diaphanum and Gigaspora rosea, and their symbiotic lifestyle signature.</title>
        <authorList>
            <person name="Morin E."/>
            <person name="San Clemente H."/>
            <person name="Chen E.C.H."/>
            <person name="De La Providencia I."/>
            <person name="Hainaut M."/>
            <person name="Kuo A."/>
            <person name="Kohler A."/>
            <person name="Murat C."/>
            <person name="Tang N."/>
            <person name="Roy S."/>
            <person name="Loubradou J."/>
            <person name="Henrissat B."/>
            <person name="Grigoriev I.V."/>
            <person name="Corradi N."/>
            <person name="Roux C."/>
            <person name="Martin F.M."/>
        </authorList>
    </citation>
    <scope>NUCLEOTIDE SEQUENCE [LARGE SCALE GENOMIC DNA]</scope>
    <source>
        <strain evidence="2 3">DAOM 194757</strain>
    </source>
</reference>
<dbReference type="InterPro" id="IPR001245">
    <property type="entry name" value="Ser-Thr/Tyr_kinase_cat_dom"/>
</dbReference>
<organism evidence="2 3">
    <name type="scientific">Gigaspora rosea</name>
    <dbReference type="NCBI Taxonomy" id="44941"/>
    <lineage>
        <taxon>Eukaryota</taxon>
        <taxon>Fungi</taxon>
        <taxon>Fungi incertae sedis</taxon>
        <taxon>Mucoromycota</taxon>
        <taxon>Glomeromycotina</taxon>
        <taxon>Glomeromycetes</taxon>
        <taxon>Diversisporales</taxon>
        <taxon>Gigasporaceae</taxon>
        <taxon>Gigaspora</taxon>
    </lineage>
</organism>
<dbReference type="Gene3D" id="1.10.510.10">
    <property type="entry name" value="Transferase(Phosphotransferase) domain 1"/>
    <property type="match status" value="1"/>
</dbReference>
<dbReference type="InterPro" id="IPR011009">
    <property type="entry name" value="Kinase-like_dom_sf"/>
</dbReference>
<dbReference type="SUPFAM" id="SSF56112">
    <property type="entry name" value="Protein kinase-like (PK-like)"/>
    <property type="match status" value="1"/>
</dbReference>
<dbReference type="PANTHER" id="PTHR44329">
    <property type="entry name" value="SERINE/THREONINE-PROTEIN KINASE TNNI3K-RELATED"/>
    <property type="match status" value="1"/>
</dbReference>
<dbReference type="PANTHER" id="PTHR44329:SF6">
    <property type="entry name" value="RECEPTOR-INTERACTING SERINE_THREONINE-PROTEIN KINASE 1"/>
    <property type="match status" value="1"/>
</dbReference>
<dbReference type="AlphaFoldDB" id="A0A397W2V7"/>
<evidence type="ECO:0000313" key="2">
    <source>
        <dbReference type="EMBL" id="RIB28538.1"/>
    </source>
</evidence>
<sequence>MYNEESSLNINNNLSTEWTTDFTFQDQTNINSLNIYNNPSTELSADFTQVYEDQTNNSLPTEWSMELVQDQTTISLPNVYNNPFIEWSTDFSQDQIIELSTKFTHNNPFMEWNADFTQTNTSSLNIYNNTIIKLSAGITQNDEDQTNHNISIEQTTCFAQDRTNTSLHSIYNTEITQHYEAQINDLQQYDAKSVIEDKHPVSFVSRHKKRQGHEVCKKCNRKRILCDKTSKQCRHCYEASLRVLSEFIPYEQFTKIEYLAKGGFSIIYKAKWVDGPITRWCHKKQRYNRIGNHNVVLKILNDSKKMDSDFLNELKNFFNCKKNTRLSSGGVLQQYYGITQHPETKNYIMVIEFAQNRDLHYFLKKNANTLPWTEKLRLLYKISLGLKLVHDNKIIHRDLHSGNILIRHNNEATIADLGISKPVNELSDKNSIYGVIPYVAPEVLKGGKFSQASDIYSFGMIIWEVIIGCRPFSDRKHDEYLILDILNGLRPKIPTNTPQELVEIMERCWHQVPEKRKFIDASGVSIGSDDPSSELGDLIYKTRNRKIIFPENKNTNILPTKIKNQEIYSSRPLTPLISKALTLQSMKLNSNIIMDIQMEIMQQVNNNHADDDSKAIEFDINKCR</sequence>
<dbReference type="GO" id="GO:0004674">
    <property type="term" value="F:protein serine/threonine kinase activity"/>
    <property type="evidence" value="ECO:0007669"/>
    <property type="project" value="TreeGrafter"/>
</dbReference>
<feature type="domain" description="Protein kinase" evidence="1">
    <location>
        <begin position="253"/>
        <end position="533"/>
    </location>
</feature>
<dbReference type="GO" id="GO:0005524">
    <property type="term" value="F:ATP binding"/>
    <property type="evidence" value="ECO:0007669"/>
    <property type="project" value="InterPro"/>
</dbReference>
<dbReference type="Pfam" id="PF07714">
    <property type="entry name" value="PK_Tyr_Ser-Thr"/>
    <property type="match status" value="1"/>
</dbReference>
<keyword evidence="2" id="KW-0808">Transferase</keyword>
<accession>A0A397W2V7</accession>
<dbReference type="InterPro" id="IPR051681">
    <property type="entry name" value="Ser/Thr_Kinases-Pseudokinases"/>
</dbReference>
<dbReference type="STRING" id="44941.A0A397W2V7"/>
<dbReference type="EMBL" id="QKWP01000062">
    <property type="protein sequence ID" value="RIB28538.1"/>
    <property type="molecule type" value="Genomic_DNA"/>
</dbReference>
<keyword evidence="2" id="KW-0418">Kinase</keyword>
<proteinExistence type="predicted"/>
<dbReference type="PRINTS" id="PR00109">
    <property type="entry name" value="TYRKINASE"/>
</dbReference>
<dbReference type="OrthoDB" id="2429095at2759"/>
<evidence type="ECO:0000313" key="3">
    <source>
        <dbReference type="Proteomes" id="UP000266673"/>
    </source>
</evidence>
<comment type="caution">
    <text evidence="2">The sequence shown here is derived from an EMBL/GenBank/DDBJ whole genome shotgun (WGS) entry which is preliminary data.</text>
</comment>
<gene>
    <name evidence="2" type="ORF">C2G38_1446747</name>
</gene>
<name>A0A397W2V7_9GLOM</name>
<protein>
    <submittedName>
        <fullName evidence="2">Kinase-like domain-containing protein</fullName>
    </submittedName>
</protein>
<evidence type="ECO:0000259" key="1">
    <source>
        <dbReference type="PROSITE" id="PS50011"/>
    </source>
</evidence>
<keyword evidence="3" id="KW-1185">Reference proteome</keyword>